<keyword evidence="3" id="KW-1185">Reference proteome</keyword>
<evidence type="ECO:0000256" key="1">
    <source>
        <dbReference type="SAM" id="SignalP"/>
    </source>
</evidence>
<evidence type="ECO:0000313" key="2">
    <source>
        <dbReference type="EMBL" id="GAA3842512.1"/>
    </source>
</evidence>
<gene>
    <name evidence="2" type="ORF">GCM10022226_76510</name>
</gene>
<dbReference type="PROSITE" id="PS51257">
    <property type="entry name" value="PROKAR_LIPOPROTEIN"/>
    <property type="match status" value="1"/>
</dbReference>
<feature type="signal peptide" evidence="1">
    <location>
        <begin position="1"/>
        <end position="25"/>
    </location>
</feature>
<dbReference type="Proteomes" id="UP001500888">
    <property type="component" value="Unassembled WGS sequence"/>
</dbReference>
<evidence type="ECO:0000313" key="3">
    <source>
        <dbReference type="Proteomes" id="UP001500888"/>
    </source>
</evidence>
<feature type="chain" id="PRO_5045474748" evidence="1">
    <location>
        <begin position="26"/>
        <end position="108"/>
    </location>
</feature>
<name>A0ABP7JDP9_9ACTN</name>
<keyword evidence="1" id="KW-0732">Signal</keyword>
<comment type="caution">
    <text evidence="2">The sequence shown here is derived from an EMBL/GenBank/DDBJ whole genome shotgun (WGS) entry which is preliminary data.</text>
</comment>
<protein>
    <submittedName>
        <fullName evidence="2">Uncharacterized protein</fullName>
    </submittedName>
</protein>
<accession>A0ABP7JDP9</accession>
<organism evidence="2 3">
    <name type="scientific">Sphaerisporangium flaviroseum</name>
    <dbReference type="NCBI Taxonomy" id="509199"/>
    <lineage>
        <taxon>Bacteria</taxon>
        <taxon>Bacillati</taxon>
        <taxon>Actinomycetota</taxon>
        <taxon>Actinomycetes</taxon>
        <taxon>Streptosporangiales</taxon>
        <taxon>Streptosporangiaceae</taxon>
        <taxon>Sphaerisporangium</taxon>
    </lineage>
</organism>
<reference evidence="3" key="1">
    <citation type="journal article" date="2019" name="Int. J. Syst. Evol. Microbiol.">
        <title>The Global Catalogue of Microorganisms (GCM) 10K type strain sequencing project: providing services to taxonomists for standard genome sequencing and annotation.</title>
        <authorList>
            <consortium name="The Broad Institute Genomics Platform"/>
            <consortium name="The Broad Institute Genome Sequencing Center for Infectious Disease"/>
            <person name="Wu L."/>
            <person name="Ma J."/>
        </authorList>
    </citation>
    <scope>NUCLEOTIDE SEQUENCE [LARGE SCALE GENOMIC DNA]</scope>
    <source>
        <strain evidence="3">JCM 16908</strain>
    </source>
</reference>
<proteinExistence type="predicted"/>
<dbReference type="RefSeq" id="WP_344952357.1">
    <property type="nucleotide sequence ID" value="NZ_BAAAZR010000052.1"/>
</dbReference>
<sequence length="108" mass="11186">MRLPSAARSAALSVAASVLILGVSACGGDAMGEADKAALISKVKADPEFKDLPEAFLNCMADVVVKYGEKSNLQSYLDGKIKLDAIQGVQPSDKEADAAAKKCAESIK</sequence>
<dbReference type="EMBL" id="BAAAZR010000052">
    <property type="protein sequence ID" value="GAA3842512.1"/>
    <property type="molecule type" value="Genomic_DNA"/>
</dbReference>